<accession>A0A8X6L8U6</accession>
<protein>
    <submittedName>
        <fullName evidence="2">Uncharacterized protein</fullName>
    </submittedName>
</protein>
<keyword evidence="3" id="KW-1185">Reference proteome</keyword>
<dbReference type="EMBL" id="BMAO01005528">
    <property type="protein sequence ID" value="GFR01961.1"/>
    <property type="molecule type" value="Genomic_DNA"/>
</dbReference>
<gene>
    <name evidence="2" type="primary">AVEN_170740_1</name>
    <name evidence="2" type="ORF">TNCT_679691</name>
</gene>
<comment type="caution">
    <text evidence="2">The sequence shown here is derived from an EMBL/GenBank/DDBJ whole genome shotgun (WGS) entry which is preliminary data.</text>
</comment>
<dbReference type="PANTHER" id="PTHR22955:SF66">
    <property type="entry name" value="INTEGRASE CATALYTIC DOMAIN-CONTAINING PROTEIN"/>
    <property type="match status" value="1"/>
</dbReference>
<name>A0A8X6L8U6_TRICU</name>
<evidence type="ECO:0000313" key="3">
    <source>
        <dbReference type="Proteomes" id="UP000887116"/>
    </source>
</evidence>
<evidence type="ECO:0000313" key="2">
    <source>
        <dbReference type="EMBL" id="GFR01961.1"/>
    </source>
</evidence>
<organism evidence="2 3">
    <name type="scientific">Trichonephila clavata</name>
    <name type="common">Joro spider</name>
    <name type="synonym">Nephila clavata</name>
    <dbReference type="NCBI Taxonomy" id="2740835"/>
    <lineage>
        <taxon>Eukaryota</taxon>
        <taxon>Metazoa</taxon>
        <taxon>Ecdysozoa</taxon>
        <taxon>Arthropoda</taxon>
        <taxon>Chelicerata</taxon>
        <taxon>Arachnida</taxon>
        <taxon>Araneae</taxon>
        <taxon>Araneomorphae</taxon>
        <taxon>Entelegynae</taxon>
        <taxon>Araneoidea</taxon>
        <taxon>Nephilidae</taxon>
        <taxon>Trichonephila</taxon>
    </lineage>
</organism>
<dbReference type="PANTHER" id="PTHR22955">
    <property type="entry name" value="RETROTRANSPOSON"/>
    <property type="match status" value="1"/>
</dbReference>
<evidence type="ECO:0000256" key="1">
    <source>
        <dbReference type="SAM" id="MobiDB-lite"/>
    </source>
</evidence>
<dbReference type="Proteomes" id="UP000887116">
    <property type="component" value="Unassembled WGS sequence"/>
</dbReference>
<reference evidence="2" key="1">
    <citation type="submission" date="2020-07" db="EMBL/GenBank/DDBJ databases">
        <title>Multicomponent nature underlies the extraordinary mechanical properties of spider dragline silk.</title>
        <authorList>
            <person name="Kono N."/>
            <person name="Nakamura H."/>
            <person name="Mori M."/>
            <person name="Yoshida Y."/>
            <person name="Ohtoshi R."/>
            <person name="Malay A.D."/>
            <person name="Moran D.A.P."/>
            <person name="Tomita M."/>
            <person name="Numata K."/>
            <person name="Arakawa K."/>
        </authorList>
    </citation>
    <scope>NUCLEOTIDE SEQUENCE</scope>
</reference>
<dbReference type="AlphaFoldDB" id="A0A8X6L8U6"/>
<sequence length="139" mass="16249">MSDRQRSFGTPSMKRRAPNDWTDREFVLAPSSEVSPMVVIEGHISNLLLTPRSRPDRFKPFVKNRVEEIQKLSNPSDWHHCPGKENPADFLTRGLSVKSLKKCDAWWNGPHWLHQPEENWPKIEVKGRRRKELGVEKEI</sequence>
<feature type="region of interest" description="Disordered" evidence="1">
    <location>
        <begin position="1"/>
        <end position="20"/>
    </location>
</feature>
<dbReference type="OrthoDB" id="6436442at2759"/>
<proteinExistence type="predicted"/>